<gene>
    <name evidence="7" type="ORF">METZ01_LOCUS78525</name>
</gene>
<name>A0A381UD50_9ZZZZ</name>
<evidence type="ECO:0000256" key="5">
    <source>
        <dbReference type="SAM" id="Phobius"/>
    </source>
</evidence>
<dbReference type="GO" id="GO:0016020">
    <property type="term" value="C:membrane"/>
    <property type="evidence" value="ECO:0007669"/>
    <property type="project" value="UniProtKB-SubCell"/>
</dbReference>
<dbReference type="PANTHER" id="PTHR37422">
    <property type="entry name" value="TEICHURONIC ACID BIOSYNTHESIS PROTEIN TUAE"/>
    <property type="match status" value="1"/>
</dbReference>
<feature type="transmembrane region" description="Helical" evidence="5">
    <location>
        <begin position="16"/>
        <end position="49"/>
    </location>
</feature>
<proteinExistence type="predicted"/>
<feature type="transmembrane region" description="Helical" evidence="5">
    <location>
        <begin position="61"/>
        <end position="83"/>
    </location>
</feature>
<keyword evidence="2 5" id="KW-0812">Transmembrane</keyword>
<organism evidence="7">
    <name type="scientific">marine metagenome</name>
    <dbReference type="NCBI Taxonomy" id="408172"/>
    <lineage>
        <taxon>unclassified sequences</taxon>
        <taxon>metagenomes</taxon>
        <taxon>ecological metagenomes</taxon>
    </lineage>
</organism>
<dbReference type="PANTHER" id="PTHR37422:SF13">
    <property type="entry name" value="LIPOPOLYSACCHARIDE BIOSYNTHESIS PROTEIN PA4999-RELATED"/>
    <property type="match status" value="1"/>
</dbReference>
<dbReference type="EMBL" id="UINC01006131">
    <property type="protein sequence ID" value="SVA25671.1"/>
    <property type="molecule type" value="Genomic_DNA"/>
</dbReference>
<dbReference type="InterPro" id="IPR051533">
    <property type="entry name" value="WaaL-like"/>
</dbReference>
<keyword evidence="4 5" id="KW-0472">Membrane</keyword>
<evidence type="ECO:0000259" key="6">
    <source>
        <dbReference type="Pfam" id="PF04932"/>
    </source>
</evidence>
<feature type="transmembrane region" description="Helical" evidence="5">
    <location>
        <begin position="341"/>
        <end position="361"/>
    </location>
</feature>
<feature type="transmembrane region" description="Helical" evidence="5">
    <location>
        <begin position="112"/>
        <end position="134"/>
    </location>
</feature>
<comment type="subcellular location">
    <subcellularLocation>
        <location evidence="1">Membrane</location>
        <topology evidence="1">Multi-pass membrane protein</topology>
    </subcellularLocation>
</comment>
<accession>A0A381UD50</accession>
<evidence type="ECO:0000256" key="1">
    <source>
        <dbReference type="ARBA" id="ARBA00004141"/>
    </source>
</evidence>
<protein>
    <recommendedName>
        <fullName evidence="6">O-antigen ligase-related domain-containing protein</fullName>
    </recommendedName>
</protein>
<evidence type="ECO:0000256" key="3">
    <source>
        <dbReference type="ARBA" id="ARBA00022989"/>
    </source>
</evidence>
<evidence type="ECO:0000313" key="7">
    <source>
        <dbReference type="EMBL" id="SVA25671.1"/>
    </source>
</evidence>
<sequence length="395" mass="42870">MSLNPETTLPRLERAAFIALATFVAALQISIALANILLTITGVLWLALLIKKQERVTVPQWFWFLLAYAALTLMSSVTSLVPITSVIDSKQLLLFLIVPGVYRLARGQRALTIATVIISVGAASAIIGIAQYGIFEYDNLGRRPQGSLTHYMTYSGLLMLVSGMAAARLLFHGRDRTWPALVMPALLVALALTFTRSAMVGICVGIGLLFVLKDLRLLLLAPIVAGLFIVAAPEQITARLYSTFDPQNETVRDRIAMMRTGVRLVRDYPLMGVGPDMVEGVYADYRDPAAIQESNPHLHNVPIQIAAERGLPALLAWIALIVAVTRGLVHQLRTGSYRSLPAGGLAAVGSMLAAGMFEYNFGDSEFLMLWLVLVTLPFAAEAEPITSDQPTTEPA</sequence>
<feature type="transmembrane region" description="Helical" evidence="5">
    <location>
        <begin position="215"/>
        <end position="232"/>
    </location>
</feature>
<reference evidence="7" key="1">
    <citation type="submission" date="2018-05" db="EMBL/GenBank/DDBJ databases">
        <authorList>
            <person name="Lanie J.A."/>
            <person name="Ng W.-L."/>
            <person name="Kazmierczak K.M."/>
            <person name="Andrzejewski T.M."/>
            <person name="Davidsen T.M."/>
            <person name="Wayne K.J."/>
            <person name="Tettelin H."/>
            <person name="Glass J.I."/>
            <person name="Rusch D."/>
            <person name="Podicherti R."/>
            <person name="Tsui H.-C.T."/>
            <person name="Winkler M.E."/>
        </authorList>
    </citation>
    <scope>NUCLEOTIDE SEQUENCE</scope>
</reference>
<evidence type="ECO:0000256" key="2">
    <source>
        <dbReference type="ARBA" id="ARBA00022692"/>
    </source>
</evidence>
<evidence type="ECO:0000256" key="4">
    <source>
        <dbReference type="ARBA" id="ARBA00023136"/>
    </source>
</evidence>
<feature type="transmembrane region" description="Helical" evidence="5">
    <location>
        <begin position="154"/>
        <end position="171"/>
    </location>
</feature>
<feature type="transmembrane region" description="Helical" evidence="5">
    <location>
        <begin position="311"/>
        <end position="329"/>
    </location>
</feature>
<dbReference type="AlphaFoldDB" id="A0A381UD50"/>
<feature type="domain" description="O-antigen ligase-related" evidence="6">
    <location>
        <begin position="185"/>
        <end position="318"/>
    </location>
</feature>
<dbReference type="InterPro" id="IPR007016">
    <property type="entry name" value="O-antigen_ligase-rel_domated"/>
</dbReference>
<feature type="transmembrane region" description="Helical" evidence="5">
    <location>
        <begin position="183"/>
        <end position="209"/>
    </location>
</feature>
<keyword evidence="3 5" id="KW-1133">Transmembrane helix</keyword>
<dbReference type="Pfam" id="PF04932">
    <property type="entry name" value="Wzy_C"/>
    <property type="match status" value="1"/>
</dbReference>